<feature type="transmembrane region" description="Helical" evidence="7">
    <location>
        <begin position="240"/>
        <end position="260"/>
    </location>
</feature>
<protein>
    <submittedName>
        <fullName evidence="8">MFS transporter</fullName>
    </submittedName>
</protein>
<feature type="transmembrane region" description="Helical" evidence="7">
    <location>
        <begin position="151"/>
        <end position="172"/>
    </location>
</feature>
<evidence type="ECO:0000313" key="9">
    <source>
        <dbReference type="Proteomes" id="UP001161388"/>
    </source>
</evidence>
<keyword evidence="5 7" id="KW-0472">Membrane</keyword>
<evidence type="ECO:0000256" key="2">
    <source>
        <dbReference type="ARBA" id="ARBA00022448"/>
    </source>
</evidence>
<evidence type="ECO:0000256" key="4">
    <source>
        <dbReference type="ARBA" id="ARBA00022989"/>
    </source>
</evidence>
<dbReference type="PANTHER" id="PTHR23519:SF1">
    <property type="entry name" value="AUTOPHAGY-RELATED PROTEIN 22"/>
    <property type="match status" value="1"/>
</dbReference>
<dbReference type="Pfam" id="PF11700">
    <property type="entry name" value="ATG22"/>
    <property type="match status" value="1"/>
</dbReference>
<feature type="transmembrane region" description="Helical" evidence="7">
    <location>
        <begin position="306"/>
        <end position="323"/>
    </location>
</feature>
<feature type="transmembrane region" description="Helical" evidence="7">
    <location>
        <begin position="193"/>
        <end position="214"/>
    </location>
</feature>
<dbReference type="InterPro" id="IPR050495">
    <property type="entry name" value="ATG22/LtaA_families"/>
</dbReference>
<feature type="region of interest" description="Disordered" evidence="6">
    <location>
        <begin position="1"/>
        <end position="29"/>
    </location>
</feature>
<keyword evidence="3 7" id="KW-0812">Transmembrane</keyword>
<feature type="transmembrane region" description="Helical" evidence="7">
    <location>
        <begin position="392"/>
        <end position="412"/>
    </location>
</feature>
<accession>A0ABQ5VMY9</accession>
<dbReference type="SUPFAM" id="SSF103473">
    <property type="entry name" value="MFS general substrate transporter"/>
    <property type="match status" value="1"/>
</dbReference>
<evidence type="ECO:0000256" key="1">
    <source>
        <dbReference type="ARBA" id="ARBA00004127"/>
    </source>
</evidence>
<comment type="caution">
    <text evidence="8">The sequence shown here is derived from an EMBL/GenBank/DDBJ whole genome shotgun (WGS) entry which is preliminary data.</text>
</comment>
<feature type="transmembrane region" description="Helical" evidence="7">
    <location>
        <begin position="94"/>
        <end position="114"/>
    </location>
</feature>
<keyword evidence="9" id="KW-1185">Reference proteome</keyword>
<reference evidence="8" key="2">
    <citation type="submission" date="2023-01" db="EMBL/GenBank/DDBJ databases">
        <title>Draft genome sequence of Sulfitobacter pacificus strain NBRC 109915.</title>
        <authorList>
            <person name="Sun Q."/>
            <person name="Mori K."/>
        </authorList>
    </citation>
    <scope>NUCLEOTIDE SEQUENCE</scope>
    <source>
        <strain evidence="8">NBRC 109915</strain>
    </source>
</reference>
<evidence type="ECO:0000313" key="8">
    <source>
        <dbReference type="EMBL" id="GLQ28540.1"/>
    </source>
</evidence>
<feature type="transmembrane region" description="Helical" evidence="7">
    <location>
        <begin position="126"/>
        <end position="145"/>
    </location>
</feature>
<dbReference type="PANTHER" id="PTHR23519">
    <property type="entry name" value="AUTOPHAGY-RELATED PROTEIN 22"/>
    <property type="match status" value="1"/>
</dbReference>
<dbReference type="Gene3D" id="1.20.1250.20">
    <property type="entry name" value="MFS general substrate transporter like domains"/>
    <property type="match status" value="1"/>
</dbReference>
<dbReference type="InterPro" id="IPR024671">
    <property type="entry name" value="Atg22-like"/>
</dbReference>
<evidence type="ECO:0000256" key="7">
    <source>
        <dbReference type="SAM" id="Phobius"/>
    </source>
</evidence>
<evidence type="ECO:0000256" key="3">
    <source>
        <dbReference type="ARBA" id="ARBA00022692"/>
    </source>
</evidence>
<organism evidence="8 9">
    <name type="scientific">Sulfitobacter pacificus</name>
    <dbReference type="NCBI Taxonomy" id="1499314"/>
    <lineage>
        <taxon>Bacteria</taxon>
        <taxon>Pseudomonadati</taxon>
        <taxon>Pseudomonadota</taxon>
        <taxon>Alphaproteobacteria</taxon>
        <taxon>Rhodobacterales</taxon>
        <taxon>Roseobacteraceae</taxon>
        <taxon>Sulfitobacter</taxon>
    </lineage>
</organism>
<dbReference type="InterPro" id="IPR036259">
    <property type="entry name" value="MFS_trans_sf"/>
</dbReference>
<proteinExistence type="predicted"/>
<feature type="transmembrane region" description="Helical" evidence="7">
    <location>
        <begin position="433"/>
        <end position="453"/>
    </location>
</feature>
<dbReference type="EMBL" id="BSNL01000001">
    <property type="protein sequence ID" value="GLQ28540.1"/>
    <property type="molecule type" value="Genomic_DNA"/>
</dbReference>
<keyword evidence="2" id="KW-0813">Transport</keyword>
<evidence type="ECO:0000256" key="5">
    <source>
        <dbReference type="ARBA" id="ARBA00023136"/>
    </source>
</evidence>
<feature type="transmembrane region" description="Helical" evidence="7">
    <location>
        <begin position="359"/>
        <end position="386"/>
    </location>
</feature>
<feature type="transmembrane region" description="Helical" evidence="7">
    <location>
        <begin position="329"/>
        <end position="347"/>
    </location>
</feature>
<evidence type="ECO:0000256" key="6">
    <source>
        <dbReference type="SAM" id="MobiDB-lite"/>
    </source>
</evidence>
<sequence length="490" mass="52524">MNARPSAPETSQSPLREGETPALPDGGFNGGRTMATITARKRIWGWYFFDWASQPYNTLMLTFIFGPYFAQTATNALVEGGMAVDAAKAQAQAYWGYGLTVAGICIALLAPVLGAVADSTGKRMPWIWLFSVLYVIGSAALWWTAPQGFSVVWALFFFGIGLIGMEFATIFTNSYLPELDPDPAERGRISGSGWAFGYLGGLVALIAMLLLFQAGENGKTMAGLSPLLGLDPETKADTRIVGPLSAVWYALFMIPFFLYIRDNPSAPKSGVNLGQALRDLMQTLRNLPRHPSLMAYLGSSMFYRDALNGMYTFGGIYALGVLNWSIRDIGIFGILAVLSGAVFCWVGGRVDRRIGPMPVIVFCCVTLIVTAILIISLTPTSVMWIAVPDGSAAPDIAFFIAGALIGAAGGALQASSRNMLTYQGNPERMTEAFGLYALSGKATSFLAPALIAITSDMTGSQRLGITPVVGLFIIGLILLAWVKRDGDFAK</sequence>
<gene>
    <name evidence="8" type="ORF">GCM10007927_33430</name>
</gene>
<dbReference type="Proteomes" id="UP001161388">
    <property type="component" value="Unassembled WGS sequence"/>
</dbReference>
<reference evidence="8" key="1">
    <citation type="journal article" date="2014" name="Int. J. Syst. Evol. Microbiol.">
        <title>Complete genome of a new Firmicutes species belonging to the dominant human colonic microbiota ('Ruminococcus bicirculans') reveals two chromosomes and a selective capacity to utilize plant glucans.</title>
        <authorList>
            <consortium name="NISC Comparative Sequencing Program"/>
            <person name="Wegmann U."/>
            <person name="Louis P."/>
            <person name="Goesmann A."/>
            <person name="Henrissat B."/>
            <person name="Duncan S.H."/>
            <person name="Flint H.J."/>
        </authorList>
    </citation>
    <scope>NUCLEOTIDE SEQUENCE</scope>
    <source>
        <strain evidence="8">NBRC 109915</strain>
    </source>
</reference>
<name>A0ABQ5VMY9_9RHOB</name>
<feature type="transmembrane region" description="Helical" evidence="7">
    <location>
        <begin position="465"/>
        <end position="482"/>
    </location>
</feature>
<comment type="subcellular location">
    <subcellularLocation>
        <location evidence="1">Endomembrane system</location>
        <topology evidence="1">Multi-pass membrane protein</topology>
    </subcellularLocation>
</comment>
<keyword evidence="4 7" id="KW-1133">Transmembrane helix</keyword>